<protein>
    <submittedName>
        <fullName evidence="2">Uncharacterized protein</fullName>
    </submittedName>
</protein>
<proteinExistence type="predicted"/>
<evidence type="ECO:0000313" key="2">
    <source>
        <dbReference type="EMBL" id="ARU61345.1"/>
    </source>
</evidence>
<accession>A0A1Y0IPC7</accession>
<dbReference type="AlphaFoldDB" id="A0A1Y0IPC7"/>
<feature type="chain" id="PRO_5012440338" evidence="1">
    <location>
        <begin position="33"/>
        <end position="305"/>
    </location>
</feature>
<sequence>MSIKKKLNTFWSIMLSFVMVFLLSAQPHAVLAAGGDETAVQETRGTSLSNNASVTENAEEPEVLPLVLAPVAASALSSTVINSIFAVCLGWYVGATSQNLFKASINDKEAYTFESYTVVTTDKYYPSFPDFMEVTTTRSAVKHMDQSIVLETHKRIRDWSNNNNYRAYSSTPFPGNVMYVIDINSSLTGTVNRHLGNSLYGTKVNPGFANESGFDLAGYSLFIISNKDTEEIFHAHFMPQWLRDREIEYMRYKGQFDIQTHPVKTENDKYLKRDANYSWNFNSAMTNRGLLYDTYTKKYSIVPYK</sequence>
<dbReference type="Proteomes" id="UP000195437">
    <property type="component" value="Chromosome"/>
</dbReference>
<keyword evidence="1" id="KW-0732">Signal</keyword>
<feature type="signal peptide" evidence="1">
    <location>
        <begin position="1"/>
        <end position="32"/>
    </location>
</feature>
<dbReference type="EMBL" id="CP021434">
    <property type="protein sequence ID" value="ARU61345.1"/>
    <property type="molecule type" value="Genomic_DNA"/>
</dbReference>
<evidence type="ECO:0000256" key="1">
    <source>
        <dbReference type="SAM" id="SignalP"/>
    </source>
</evidence>
<gene>
    <name evidence="2" type="ORF">CBW65_10290</name>
</gene>
<name>A0A1Y0IPC7_9BACL</name>
<evidence type="ECO:0000313" key="3">
    <source>
        <dbReference type="Proteomes" id="UP000195437"/>
    </source>
</evidence>
<keyword evidence="3" id="KW-1185">Reference proteome</keyword>
<organism evidence="2 3">
    <name type="scientific">Tumebacillus avium</name>
    <dbReference type="NCBI Taxonomy" id="1903704"/>
    <lineage>
        <taxon>Bacteria</taxon>
        <taxon>Bacillati</taxon>
        <taxon>Bacillota</taxon>
        <taxon>Bacilli</taxon>
        <taxon>Bacillales</taxon>
        <taxon>Alicyclobacillaceae</taxon>
        <taxon>Tumebacillus</taxon>
    </lineage>
</organism>
<dbReference type="KEGG" id="tum:CBW65_10290"/>
<reference evidence="3" key="1">
    <citation type="submission" date="2017-05" db="EMBL/GenBank/DDBJ databases">
        <authorList>
            <person name="Sung H."/>
        </authorList>
    </citation>
    <scope>NUCLEOTIDE SEQUENCE [LARGE SCALE GENOMIC DNA]</scope>
    <source>
        <strain evidence="3">AR23208</strain>
    </source>
</reference>